<evidence type="ECO:0000313" key="4">
    <source>
        <dbReference type="EMBL" id="RLL45470.1"/>
    </source>
</evidence>
<accession>A0A498DBQ8</accession>
<dbReference type="AlphaFoldDB" id="A0A498DBQ8"/>
<dbReference type="RefSeq" id="WP_121523056.1">
    <property type="nucleotide sequence ID" value="NZ_RCHR01000003.1"/>
</dbReference>
<dbReference type="OrthoDB" id="9785724at2"/>
<organism evidence="4 5">
    <name type="scientific">Oceanobacillus piezotolerans</name>
    <dbReference type="NCBI Taxonomy" id="2448030"/>
    <lineage>
        <taxon>Bacteria</taxon>
        <taxon>Bacillati</taxon>
        <taxon>Bacillota</taxon>
        <taxon>Bacilli</taxon>
        <taxon>Bacillales</taxon>
        <taxon>Bacillaceae</taxon>
        <taxon>Oceanobacillus</taxon>
    </lineage>
</organism>
<evidence type="ECO:0000259" key="3">
    <source>
        <dbReference type="Pfam" id="PF00857"/>
    </source>
</evidence>
<dbReference type="InterPro" id="IPR000868">
    <property type="entry name" value="Isochorismatase-like_dom"/>
</dbReference>
<dbReference type="EMBL" id="RCHR01000003">
    <property type="protein sequence ID" value="RLL45470.1"/>
    <property type="molecule type" value="Genomic_DNA"/>
</dbReference>
<feature type="domain" description="Isochorismatase-like" evidence="3">
    <location>
        <begin position="4"/>
        <end position="141"/>
    </location>
</feature>
<dbReference type="Gene3D" id="3.40.50.850">
    <property type="entry name" value="Isochorismatase-like"/>
    <property type="match status" value="1"/>
</dbReference>
<dbReference type="Pfam" id="PF00857">
    <property type="entry name" value="Isochorismatase"/>
    <property type="match status" value="1"/>
</dbReference>
<protein>
    <submittedName>
        <fullName evidence="4">Cysteine hydrolase</fullName>
    </submittedName>
</protein>
<dbReference type="SUPFAM" id="SSF52499">
    <property type="entry name" value="Isochorismatase-like hydrolases"/>
    <property type="match status" value="1"/>
</dbReference>
<dbReference type="PANTHER" id="PTHR43540">
    <property type="entry name" value="PEROXYUREIDOACRYLATE/UREIDOACRYLATE AMIDOHYDROLASE-RELATED"/>
    <property type="match status" value="1"/>
</dbReference>
<keyword evidence="2 4" id="KW-0378">Hydrolase</keyword>
<evidence type="ECO:0000256" key="2">
    <source>
        <dbReference type="ARBA" id="ARBA00022801"/>
    </source>
</evidence>
<dbReference type="CDD" id="cd01014">
    <property type="entry name" value="nicotinamidase_related"/>
    <property type="match status" value="1"/>
</dbReference>
<reference evidence="4 5" key="1">
    <citation type="submission" date="2018-10" db="EMBL/GenBank/DDBJ databases">
        <title>Oceanobacillus sp. YLB-02 draft genome.</title>
        <authorList>
            <person name="Yu L."/>
        </authorList>
    </citation>
    <scope>NUCLEOTIDE SEQUENCE [LARGE SCALE GENOMIC DNA]</scope>
    <source>
        <strain evidence="4 5">YLB-02</strain>
    </source>
</reference>
<evidence type="ECO:0000256" key="1">
    <source>
        <dbReference type="ARBA" id="ARBA00006336"/>
    </source>
</evidence>
<evidence type="ECO:0000313" key="5">
    <source>
        <dbReference type="Proteomes" id="UP000270219"/>
    </source>
</evidence>
<dbReference type="PANTHER" id="PTHR43540:SF14">
    <property type="entry name" value="ISOCHORISMATASE"/>
    <property type="match status" value="1"/>
</dbReference>
<proteinExistence type="inferred from homology"/>
<name>A0A498DBQ8_9BACI</name>
<comment type="similarity">
    <text evidence="1">Belongs to the isochorismatase family.</text>
</comment>
<dbReference type="GO" id="GO:0016787">
    <property type="term" value="F:hydrolase activity"/>
    <property type="evidence" value="ECO:0007669"/>
    <property type="project" value="UniProtKB-KW"/>
</dbReference>
<dbReference type="InterPro" id="IPR036380">
    <property type="entry name" value="Isochorismatase-like_sf"/>
</dbReference>
<dbReference type="Proteomes" id="UP000270219">
    <property type="component" value="Unassembled WGS sequence"/>
</dbReference>
<comment type="caution">
    <text evidence="4">The sequence shown here is derived from an EMBL/GenBank/DDBJ whole genome shotgun (WGS) entry which is preliminary data.</text>
</comment>
<dbReference type="InterPro" id="IPR050272">
    <property type="entry name" value="Isochorismatase-like_hydrls"/>
</dbReference>
<keyword evidence="5" id="KW-1185">Reference proteome</keyword>
<gene>
    <name evidence="4" type="ORF">D8M04_11525</name>
</gene>
<sequence>MNQILLVIDAQQELLDGNQEVSPIYNKEQLIRNINKVIDKASQKGVPIAFVRDLDVAEGEGSGFQIHSEIHVPVEARIFDKSATNSFYKTGLLEYLKSQHIEHIVMMGCETQHCMDSAVRTATISGFDVTLVEDGHSTLGNDVLSAEQIIKHHNTTLHGHYNVDHFSIVRNSEEDLFDPTHYYYRENE</sequence>